<proteinExistence type="predicted"/>
<reference evidence="1" key="1">
    <citation type="submission" date="2024-09" db="EMBL/GenBank/DDBJ databases">
        <title>Draft Genome Sequences of Neofusicoccum parvum.</title>
        <authorList>
            <person name="Ashida A."/>
            <person name="Camagna M."/>
            <person name="Tanaka A."/>
            <person name="Takemoto D."/>
        </authorList>
    </citation>
    <scope>NUCLEOTIDE SEQUENCE</scope>
    <source>
        <strain evidence="1">PPO83</strain>
    </source>
</reference>
<accession>A0ACB5SMA4</accession>
<dbReference type="Proteomes" id="UP001165186">
    <property type="component" value="Unassembled WGS sequence"/>
</dbReference>
<dbReference type="EMBL" id="BSXG01000142">
    <property type="protein sequence ID" value="GME48547.1"/>
    <property type="molecule type" value="Genomic_DNA"/>
</dbReference>
<organism evidence="1 2">
    <name type="scientific">Neofusicoccum parvum</name>
    <dbReference type="NCBI Taxonomy" id="310453"/>
    <lineage>
        <taxon>Eukaryota</taxon>
        <taxon>Fungi</taxon>
        <taxon>Dikarya</taxon>
        <taxon>Ascomycota</taxon>
        <taxon>Pezizomycotina</taxon>
        <taxon>Dothideomycetes</taxon>
        <taxon>Dothideomycetes incertae sedis</taxon>
        <taxon>Botryosphaeriales</taxon>
        <taxon>Botryosphaeriaceae</taxon>
        <taxon>Neofusicoccum</taxon>
    </lineage>
</organism>
<keyword evidence="2" id="KW-1185">Reference proteome</keyword>
<comment type="caution">
    <text evidence="1">The sequence shown here is derived from an EMBL/GenBank/DDBJ whole genome shotgun (WGS) entry which is preliminary data.</text>
</comment>
<sequence>MSRLIDKEPNLRTKPMQVVCLGMSRTGTLGLYWSLNLLGYRTYHMVEILNNGERDLNLTVEAYKAKYEDGRPYGREELDRWYGQYDAVCDLPAWLFVEEMYAAYPDAKFILTDRNVDDWVRSMHNTVFAATASKFIRALGLIDWVLMRPFRTICINLSIDHCGWGDDARTAEVYRQHVERVKATIPSEQLLYLRLEEGITWEKLCTFLDKPVPDVPIPSGKKNGPGNFDEIAQAFVSRAILGVARRFLLYSCVPAIAAGAWYLRRQPGGLRLPWL</sequence>
<name>A0ACB5SMA4_9PEZI</name>
<evidence type="ECO:0000313" key="2">
    <source>
        <dbReference type="Proteomes" id="UP001165186"/>
    </source>
</evidence>
<gene>
    <name evidence="1" type="primary">g11419</name>
    <name evidence="1" type="ORF">NpPPO83_00011419</name>
</gene>
<protein>
    <submittedName>
        <fullName evidence="1">Nad dependent epimerase</fullName>
    </submittedName>
</protein>
<evidence type="ECO:0000313" key="1">
    <source>
        <dbReference type="EMBL" id="GME48547.1"/>
    </source>
</evidence>